<gene>
    <name evidence="2" type="ORF">CYMTET_37247</name>
</gene>
<dbReference type="AlphaFoldDB" id="A0AAE0CGH8"/>
<evidence type="ECO:0000256" key="1">
    <source>
        <dbReference type="SAM" id="MobiDB-lite"/>
    </source>
</evidence>
<evidence type="ECO:0000313" key="3">
    <source>
        <dbReference type="Proteomes" id="UP001190700"/>
    </source>
</evidence>
<comment type="caution">
    <text evidence="2">The sequence shown here is derived from an EMBL/GenBank/DDBJ whole genome shotgun (WGS) entry which is preliminary data.</text>
</comment>
<proteinExistence type="predicted"/>
<protein>
    <submittedName>
        <fullName evidence="2">Uncharacterized protein</fullName>
    </submittedName>
</protein>
<dbReference type="Proteomes" id="UP001190700">
    <property type="component" value="Unassembled WGS sequence"/>
</dbReference>
<evidence type="ECO:0000313" key="2">
    <source>
        <dbReference type="EMBL" id="KAK3253500.1"/>
    </source>
</evidence>
<organism evidence="2 3">
    <name type="scientific">Cymbomonas tetramitiformis</name>
    <dbReference type="NCBI Taxonomy" id="36881"/>
    <lineage>
        <taxon>Eukaryota</taxon>
        <taxon>Viridiplantae</taxon>
        <taxon>Chlorophyta</taxon>
        <taxon>Pyramimonadophyceae</taxon>
        <taxon>Pyramimonadales</taxon>
        <taxon>Pyramimonadaceae</taxon>
        <taxon>Cymbomonas</taxon>
    </lineage>
</organism>
<feature type="region of interest" description="Disordered" evidence="1">
    <location>
        <begin position="106"/>
        <end position="133"/>
    </location>
</feature>
<feature type="compositionally biased region" description="Low complexity" evidence="1">
    <location>
        <begin position="117"/>
        <end position="133"/>
    </location>
</feature>
<feature type="region of interest" description="Disordered" evidence="1">
    <location>
        <begin position="155"/>
        <end position="189"/>
    </location>
</feature>
<keyword evidence="3" id="KW-1185">Reference proteome</keyword>
<sequence length="189" mass="20731">MAQSRVPDEGSPVRPLVELLVHNPWLLTQPLVRPLVQPLVHGPWLQAQPLVRPLVQPLVHGPWLQAQPLVRPLVQPLVHGPWLQAQPLAQPLDIARRGLRSTAVKWDAQPEADAKESAAAQRSAARGQRRCSGAHSWKRGAPLLVSEEEPAVARCSSQRTAAPPQGHGIAPLTLSRITEVRPQEHAQHL</sequence>
<reference evidence="2 3" key="1">
    <citation type="journal article" date="2015" name="Genome Biol. Evol.">
        <title>Comparative Genomics of a Bacterivorous Green Alga Reveals Evolutionary Causalities and Consequences of Phago-Mixotrophic Mode of Nutrition.</title>
        <authorList>
            <person name="Burns J.A."/>
            <person name="Paasch A."/>
            <person name="Narechania A."/>
            <person name="Kim E."/>
        </authorList>
    </citation>
    <scope>NUCLEOTIDE SEQUENCE [LARGE SCALE GENOMIC DNA]</scope>
    <source>
        <strain evidence="2 3">PLY_AMNH</strain>
    </source>
</reference>
<name>A0AAE0CGH8_9CHLO</name>
<feature type="compositionally biased region" description="Basic and acidic residues" evidence="1">
    <location>
        <begin position="178"/>
        <end position="189"/>
    </location>
</feature>
<dbReference type="EMBL" id="LGRX02024793">
    <property type="protein sequence ID" value="KAK3253500.1"/>
    <property type="molecule type" value="Genomic_DNA"/>
</dbReference>
<accession>A0AAE0CGH8</accession>